<dbReference type="Proteomes" id="UP000002318">
    <property type="component" value="Chromosome"/>
</dbReference>
<dbReference type="Gene3D" id="3.30.70.20">
    <property type="match status" value="1"/>
</dbReference>
<dbReference type="OrthoDB" id="9803319at2"/>
<gene>
    <name evidence="2" type="ordered locus">Spirs_3754</name>
</gene>
<protein>
    <submittedName>
        <fullName evidence="2">Ferredoxin</fullName>
    </submittedName>
</protein>
<dbReference type="KEGG" id="ssm:Spirs_3754"/>
<evidence type="ECO:0000259" key="1">
    <source>
        <dbReference type="PROSITE" id="PS51379"/>
    </source>
</evidence>
<dbReference type="AlphaFoldDB" id="E1R7Y5"/>
<dbReference type="PROSITE" id="PS51379">
    <property type="entry name" value="4FE4S_FER_2"/>
    <property type="match status" value="1"/>
</dbReference>
<dbReference type="HOGENOM" id="CLU_2669225_0_0_12"/>
<dbReference type="RefSeq" id="WP_013256299.1">
    <property type="nucleotide sequence ID" value="NC_014364.1"/>
</dbReference>
<evidence type="ECO:0000313" key="2">
    <source>
        <dbReference type="EMBL" id="ADK82840.1"/>
    </source>
</evidence>
<keyword evidence="3" id="KW-1185">Reference proteome</keyword>
<dbReference type="eggNOG" id="COG1141">
    <property type="taxonomic scope" value="Bacteria"/>
</dbReference>
<dbReference type="STRING" id="573413.Spirs_3754"/>
<dbReference type="InterPro" id="IPR017896">
    <property type="entry name" value="4Fe4S_Fe-S-bd"/>
</dbReference>
<sequence>MKYRIEIDKDVCIACGLCEHQFPNYFTIGRSHAEYLGSQPLTVEDEVTAERLDRLGQECPTSALLIVSSSSTVLR</sequence>
<dbReference type="SUPFAM" id="SSF54862">
    <property type="entry name" value="4Fe-4S ferredoxins"/>
    <property type="match status" value="1"/>
</dbReference>
<evidence type="ECO:0000313" key="3">
    <source>
        <dbReference type="Proteomes" id="UP000002318"/>
    </source>
</evidence>
<dbReference type="EMBL" id="CP002116">
    <property type="protein sequence ID" value="ADK82840.1"/>
    <property type="molecule type" value="Genomic_DNA"/>
</dbReference>
<reference evidence="2 3" key="1">
    <citation type="journal article" date="2010" name="Stand. Genomic Sci.">
        <title>Complete genome sequence of Spirochaeta smaragdinae type strain (SEBR 4228).</title>
        <authorList>
            <person name="Mavromatis K."/>
            <person name="Yasawong M."/>
            <person name="Chertkov O."/>
            <person name="Lapidus A."/>
            <person name="Lucas S."/>
            <person name="Nolan M."/>
            <person name="Del Rio T.G."/>
            <person name="Tice H."/>
            <person name="Cheng J.F."/>
            <person name="Pitluck S."/>
            <person name="Liolios K."/>
            <person name="Ivanova N."/>
            <person name="Tapia R."/>
            <person name="Han C."/>
            <person name="Bruce D."/>
            <person name="Goodwin L."/>
            <person name="Pati A."/>
            <person name="Chen A."/>
            <person name="Palaniappan K."/>
            <person name="Land M."/>
            <person name="Hauser L."/>
            <person name="Chang Y.J."/>
            <person name="Jeffries C.D."/>
            <person name="Detter J.C."/>
            <person name="Rohde M."/>
            <person name="Brambilla E."/>
            <person name="Spring S."/>
            <person name="Goker M."/>
            <person name="Sikorski J."/>
            <person name="Woyke T."/>
            <person name="Bristow J."/>
            <person name="Eisen J.A."/>
            <person name="Markowitz V."/>
            <person name="Hugenholtz P."/>
            <person name="Klenk H.P."/>
            <person name="Kyrpides N.C."/>
        </authorList>
    </citation>
    <scope>NUCLEOTIDE SEQUENCE [LARGE SCALE GENOMIC DNA]</scope>
    <source>
        <strain evidence="3">DSM 11293 / JCM 15392 / SEBR 4228</strain>
    </source>
</reference>
<organism evidence="2 3">
    <name type="scientific">Sediminispirochaeta smaragdinae (strain DSM 11293 / JCM 15392 / SEBR 4228)</name>
    <name type="common">Spirochaeta smaragdinae</name>
    <dbReference type="NCBI Taxonomy" id="573413"/>
    <lineage>
        <taxon>Bacteria</taxon>
        <taxon>Pseudomonadati</taxon>
        <taxon>Spirochaetota</taxon>
        <taxon>Spirochaetia</taxon>
        <taxon>Spirochaetales</taxon>
        <taxon>Spirochaetaceae</taxon>
        <taxon>Sediminispirochaeta</taxon>
    </lineage>
</organism>
<proteinExistence type="predicted"/>
<accession>E1R7Y5</accession>
<dbReference type="Pfam" id="PF13370">
    <property type="entry name" value="Fer4_13"/>
    <property type="match status" value="1"/>
</dbReference>
<name>E1R7Y5_SEDSS</name>
<feature type="domain" description="4Fe-4S ferredoxin-type" evidence="1">
    <location>
        <begin position="3"/>
        <end position="31"/>
    </location>
</feature>